<evidence type="ECO:0000256" key="2">
    <source>
        <dbReference type="ARBA" id="ARBA00022448"/>
    </source>
</evidence>
<accession>A0A2T2WLK9</accession>
<evidence type="ECO:0000256" key="5">
    <source>
        <dbReference type="ARBA" id="ARBA00023136"/>
    </source>
</evidence>
<feature type="transmembrane region" description="Helical" evidence="6">
    <location>
        <begin position="113"/>
        <end position="130"/>
    </location>
</feature>
<dbReference type="PROSITE" id="PS50850">
    <property type="entry name" value="MFS"/>
    <property type="match status" value="1"/>
</dbReference>
<feature type="transmembrane region" description="Helical" evidence="6">
    <location>
        <begin position="286"/>
        <end position="304"/>
    </location>
</feature>
<feature type="transmembrane region" description="Helical" evidence="6">
    <location>
        <begin position="178"/>
        <end position="196"/>
    </location>
</feature>
<feature type="transmembrane region" description="Helical" evidence="6">
    <location>
        <begin position="216"/>
        <end position="239"/>
    </location>
</feature>
<dbReference type="EMBL" id="PXYV01000008">
    <property type="protein sequence ID" value="PSR23122.1"/>
    <property type="molecule type" value="Genomic_DNA"/>
</dbReference>
<dbReference type="CDD" id="cd06174">
    <property type="entry name" value="MFS"/>
    <property type="match status" value="1"/>
</dbReference>
<proteinExistence type="predicted"/>
<evidence type="ECO:0000256" key="3">
    <source>
        <dbReference type="ARBA" id="ARBA00022692"/>
    </source>
</evidence>
<dbReference type="Gene3D" id="1.20.1250.20">
    <property type="entry name" value="MFS general substrate transporter like domains"/>
    <property type="match status" value="2"/>
</dbReference>
<keyword evidence="3 6" id="KW-0812">Transmembrane</keyword>
<feature type="transmembrane region" description="Helical" evidence="6">
    <location>
        <begin position="151"/>
        <end position="172"/>
    </location>
</feature>
<dbReference type="InterPro" id="IPR020846">
    <property type="entry name" value="MFS_dom"/>
</dbReference>
<dbReference type="Proteomes" id="UP000241848">
    <property type="component" value="Unassembled WGS sequence"/>
</dbReference>
<dbReference type="SUPFAM" id="SSF103473">
    <property type="entry name" value="MFS general substrate transporter"/>
    <property type="match status" value="1"/>
</dbReference>
<evidence type="ECO:0000256" key="1">
    <source>
        <dbReference type="ARBA" id="ARBA00004651"/>
    </source>
</evidence>
<name>A0A2T2WLK9_9FIRM</name>
<keyword evidence="5 6" id="KW-0472">Membrane</keyword>
<evidence type="ECO:0000256" key="6">
    <source>
        <dbReference type="SAM" id="Phobius"/>
    </source>
</evidence>
<gene>
    <name evidence="8" type="ORF">C7B45_04060</name>
</gene>
<feature type="transmembrane region" description="Helical" evidence="6">
    <location>
        <begin position="251"/>
        <end position="274"/>
    </location>
</feature>
<feature type="transmembrane region" description="Helical" evidence="6">
    <location>
        <begin position="380"/>
        <end position="399"/>
    </location>
</feature>
<sequence>MANSVQPKLFGPSSARLQWGLQGYWFAFNLQGSALLTIVVPETVLRFSTRVSHTTLLAQIATLVALAAMIMSPVTGIWSDREKRRRGGRLQLLWWGTALNVAGLFSALLARSFVLLSGCIIVAILGQTTAQSAYQAMMPEIVPRERWGRASGYMGLASLTGSMSGLAVAGLFSADDAYLVMVVTALAGGLLTTWAVPRHPLPSVAVHAVVRDHRVFVRVFSGRFALMFGQTLLMTYVLYFFRGVLHVSRPAAGTAAVAGLAMGGAVISTVVLGFVSDRTKLNRADLVAAAGIPMAVAALGFAVWPSTGMIPLWALLYGGGYGTVLSVDWALALDSIPDLGNVARDLGVWGIASGLPPVLAPAVGGWILSWALPIGQRYRVLFLMAGLAFVLGSIIVLSVRRPRARREWSPALAGLVLVVLLVYTRLRYQIGVMGRIPGEGRSRLIVANHAHDLEGMIIPTELARFGGVWHPVMSAGSVRMFEPGFMAARVPGPVGPLLAWWNVGPIVRILGVRPIEDRPLSRPLASWAYLVFQNFGNLPLAEVFEASQIPPHIPHDARLSVCWSTRFVRDLRYDVTIMALTKDYRDWVRRELRHQVESEMNTFSSLLQRGYTVYTTPEGRMCDDGRLGRFRKSLGVMQEAAARVYVAGVSYDVLRPGKLRMWVRFELPRWPDQLELSVTAARPITASHLIIRAWLERPHVRDLDVLADALTHLHEVRDAGLVVANDLTRNPEACLRETLVELVRRSQVGAAITDARFPFVKDFVSYYRNQWIEIAELLRWMSAERPDHESL</sequence>
<dbReference type="PANTHER" id="PTHR23528">
    <property type="match status" value="1"/>
</dbReference>
<reference evidence="8 9" key="1">
    <citation type="journal article" date="2014" name="BMC Genomics">
        <title>Comparison of environmental and isolate Sulfobacillus genomes reveals diverse carbon, sulfur, nitrogen, and hydrogen metabolisms.</title>
        <authorList>
            <person name="Justice N.B."/>
            <person name="Norman A."/>
            <person name="Brown C.T."/>
            <person name="Singh A."/>
            <person name="Thomas B.C."/>
            <person name="Banfield J.F."/>
        </authorList>
    </citation>
    <scope>NUCLEOTIDE SEQUENCE [LARGE SCALE GENOMIC DNA]</scope>
    <source>
        <strain evidence="8">AMDSBA3</strain>
    </source>
</reference>
<keyword evidence="2" id="KW-0813">Transport</keyword>
<feature type="transmembrane region" description="Helical" evidence="6">
    <location>
        <begin position="90"/>
        <end position="107"/>
    </location>
</feature>
<feature type="transmembrane region" description="Helical" evidence="6">
    <location>
        <begin position="411"/>
        <end position="428"/>
    </location>
</feature>
<feature type="transmembrane region" description="Helical" evidence="6">
    <location>
        <begin position="60"/>
        <end position="78"/>
    </location>
</feature>
<evidence type="ECO:0000259" key="7">
    <source>
        <dbReference type="PROSITE" id="PS50850"/>
    </source>
</evidence>
<dbReference type="GO" id="GO:0005886">
    <property type="term" value="C:plasma membrane"/>
    <property type="evidence" value="ECO:0007669"/>
    <property type="project" value="UniProtKB-SubCell"/>
</dbReference>
<evidence type="ECO:0000313" key="9">
    <source>
        <dbReference type="Proteomes" id="UP000241848"/>
    </source>
</evidence>
<comment type="caution">
    <text evidence="8">The sequence shown here is derived from an EMBL/GenBank/DDBJ whole genome shotgun (WGS) entry which is preliminary data.</text>
</comment>
<protein>
    <recommendedName>
        <fullName evidence="7">Major facilitator superfamily (MFS) profile domain-containing protein</fullName>
    </recommendedName>
</protein>
<dbReference type="InterPro" id="IPR011701">
    <property type="entry name" value="MFS"/>
</dbReference>
<organism evidence="8 9">
    <name type="scientific">Sulfobacillus acidophilus</name>
    <dbReference type="NCBI Taxonomy" id="53633"/>
    <lineage>
        <taxon>Bacteria</taxon>
        <taxon>Bacillati</taxon>
        <taxon>Bacillota</taxon>
        <taxon>Clostridia</taxon>
        <taxon>Eubacteriales</taxon>
        <taxon>Clostridiales Family XVII. Incertae Sedis</taxon>
        <taxon>Sulfobacillus</taxon>
    </lineage>
</organism>
<dbReference type="InterPro" id="IPR036259">
    <property type="entry name" value="MFS_trans_sf"/>
</dbReference>
<feature type="transmembrane region" description="Helical" evidence="6">
    <location>
        <begin position="346"/>
        <end position="368"/>
    </location>
</feature>
<dbReference type="AlphaFoldDB" id="A0A2T2WLK9"/>
<dbReference type="PANTHER" id="PTHR23528:SF1">
    <property type="entry name" value="MAJOR FACILITATOR SUPERFAMILY (MFS) PROFILE DOMAIN-CONTAINING PROTEIN"/>
    <property type="match status" value="1"/>
</dbReference>
<feature type="domain" description="Major facilitator superfamily (MFS) profile" evidence="7">
    <location>
        <begin position="1"/>
        <end position="404"/>
    </location>
</feature>
<evidence type="ECO:0000313" key="8">
    <source>
        <dbReference type="EMBL" id="PSR23122.1"/>
    </source>
</evidence>
<feature type="transmembrane region" description="Helical" evidence="6">
    <location>
        <begin position="310"/>
        <end position="334"/>
    </location>
</feature>
<evidence type="ECO:0000256" key="4">
    <source>
        <dbReference type="ARBA" id="ARBA00022989"/>
    </source>
</evidence>
<dbReference type="GO" id="GO:0022857">
    <property type="term" value="F:transmembrane transporter activity"/>
    <property type="evidence" value="ECO:0007669"/>
    <property type="project" value="InterPro"/>
</dbReference>
<feature type="transmembrane region" description="Helical" evidence="6">
    <location>
        <begin position="21"/>
        <end position="40"/>
    </location>
</feature>
<keyword evidence="4 6" id="KW-1133">Transmembrane helix</keyword>
<comment type="subcellular location">
    <subcellularLocation>
        <location evidence="1">Cell membrane</location>
        <topology evidence="1">Multi-pass membrane protein</topology>
    </subcellularLocation>
</comment>
<dbReference type="Pfam" id="PF07690">
    <property type="entry name" value="MFS_1"/>
    <property type="match status" value="1"/>
</dbReference>